<dbReference type="EMBL" id="BK032578">
    <property type="protein sequence ID" value="DAF49188.1"/>
    <property type="molecule type" value="Genomic_DNA"/>
</dbReference>
<evidence type="ECO:0000313" key="1">
    <source>
        <dbReference type="EMBL" id="DAF49188.1"/>
    </source>
</evidence>
<proteinExistence type="predicted"/>
<sequence length="488" mass="52475">MSDYLHGAYGQITESGSKVSSKSKSAFVYVGTAPVHNVEGGSKNVNVPVLVSGIGEAMAKFGYSDDWDKYTLCEAMHVHMEEYGVGPLVLINVLDPSVHKVAEQGTKSLTPSKGRVVITDAQDIIIDTLEVTGKTKGTDYTVSYDRNKKTLTLIETSSGSLGTSALAIKYNSVDASAVDADDVIGASDGEGTNTGLYAIKNVYQLTGYIPSFLLAPGFSGTTTVNTAMCDVAKKINGHWDAWVLSDLPLVNGESQAITLSGAATYKTAQGYNKDNEKVYFPMGDGVDGKKYHLSVLAAGSLNKLLLQNDGVPYMTDSNTECPLIGNIWMGASNTGKLYDDQMINENLNKNGIASAAYVGGRFALWGAHCADYEAGNAGEVNVADTNRMMMFYLSNDFQHRRARDVDKPLTANDLKSMVSEEQARLDALVKIGALVKGEVFINAEKIPKSDVFTGDYVLTFRISTTPLAKSLTADVVWTNEGYATYFDL</sequence>
<protein>
    <submittedName>
        <fullName evidence="1">Tail sheath tube</fullName>
    </submittedName>
</protein>
<name>A0A8S5SDR9_9CAUD</name>
<accession>A0A8S5SDR9</accession>
<reference evidence="1" key="1">
    <citation type="journal article" date="2021" name="Proc. Natl. Acad. Sci. U.S.A.">
        <title>A Catalog of Tens of Thousands of Viruses from Human Metagenomes Reveals Hidden Associations with Chronic Diseases.</title>
        <authorList>
            <person name="Tisza M.J."/>
            <person name="Buck C.B."/>
        </authorList>
    </citation>
    <scope>NUCLEOTIDE SEQUENCE</scope>
    <source>
        <strain evidence="1">CtrNG92</strain>
    </source>
</reference>
<organism evidence="1">
    <name type="scientific">Caudovirales sp. ctrNG92</name>
    <dbReference type="NCBI Taxonomy" id="2827638"/>
    <lineage>
        <taxon>Viruses</taxon>
        <taxon>Duplodnaviria</taxon>
        <taxon>Heunggongvirae</taxon>
        <taxon>Uroviricota</taxon>
        <taxon>Caudoviricetes</taxon>
    </lineage>
</organism>